<dbReference type="PIRSF" id="PIRSF037225">
    <property type="entry name" value="UCP037225"/>
    <property type="match status" value="1"/>
</dbReference>
<accession>G7UUQ0</accession>
<dbReference type="eggNOG" id="ENOG5033AIZ">
    <property type="taxonomic scope" value="Bacteria"/>
</dbReference>
<dbReference type="AlphaFoldDB" id="G7UUQ0"/>
<dbReference type="RefSeq" id="WP_014161696.1">
    <property type="nucleotide sequence ID" value="NC_016147.2"/>
</dbReference>
<proteinExistence type="predicted"/>
<dbReference type="HOGENOM" id="CLU_189936_1_0_6"/>
<dbReference type="Pfam" id="PF14255">
    <property type="entry name" value="Zn_ribbon_21"/>
    <property type="match status" value="1"/>
</dbReference>
<evidence type="ECO:0008006" key="3">
    <source>
        <dbReference type="Google" id="ProtNLM"/>
    </source>
</evidence>
<gene>
    <name evidence="1" type="ordered locus">DSC_14395</name>
</gene>
<protein>
    <recommendedName>
        <fullName evidence="3">CPXCG motif-containing cysteine-rich protein</fullName>
    </recommendedName>
</protein>
<reference evidence="1 2" key="1">
    <citation type="journal article" date="2012" name="J. Bacteriol.">
        <title>Complete Genome Sequence of the BTEX-Degrading Bacterium Pseudoxanthomonas spadix BD-a59.</title>
        <authorList>
            <person name="Lee S.H."/>
            <person name="Jin H.M."/>
            <person name="Lee H.J."/>
            <person name="Kim J.M."/>
            <person name="Jeon C.O."/>
        </authorList>
    </citation>
    <scope>NUCLEOTIDE SEQUENCE [LARGE SCALE GENOMIC DNA]</scope>
    <source>
        <strain evidence="1 2">BD-a59</strain>
    </source>
</reference>
<organism evidence="1 2">
    <name type="scientific">Pseudoxanthomonas spadix (strain BD-a59)</name>
    <dbReference type="NCBI Taxonomy" id="1045855"/>
    <lineage>
        <taxon>Bacteria</taxon>
        <taxon>Pseudomonadati</taxon>
        <taxon>Pseudomonadota</taxon>
        <taxon>Gammaproteobacteria</taxon>
        <taxon>Lysobacterales</taxon>
        <taxon>Lysobacteraceae</taxon>
        <taxon>Pseudoxanthomonas</taxon>
    </lineage>
</organism>
<keyword evidence="2" id="KW-1185">Reference proteome</keyword>
<evidence type="ECO:0000313" key="1">
    <source>
        <dbReference type="EMBL" id="AER57523.1"/>
    </source>
</evidence>
<dbReference type="InterPro" id="IPR025990">
    <property type="entry name" value="zinc_ribbon_bacterial"/>
</dbReference>
<dbReference type="KEGG" id="psd:DSC_14395"/>
<dbReference type="Proteomes" id="UP000005870">
    <property type="component" value="Chromosome"/>
</dbReference>
<dbReference type="STRING" id="1045855.DSC_14395"/>
<name>G7UUQ0_PSEUP</name>
<evidence type="ECO:0000313" key="2">
    <source>
        <dbReference type="Proteomes" id="UP000005870"/>
    </source>
</evidence>
<dbReference type="InterPro" id="IPR011767">
    <property type="entry name" value="GLR_AS"/>
</dbReference>
<dbReference type="InterPro" id="IPR017143">
    <property type="entry name" value="UCP037225"/>
</dbReference>
<dbReference type="EMBL" id="CP003093">
    <property type="protein sequence ID" value="AER57523.1"/>
    <property type="molecule type" value="Genomic_DNA"/>
</dbReference>
<dbReference type="PROSITE" id="PS00195">
    <property type="entry name" value="GLUTAREDOXIN_1"/>
    <property type="match status" value="1"/>
</dbReference>
<sequence length="66" mass="7270">MLERMLDFRTIHCPYCGQALDIAVDVSAGDQDYIEDCQVCCRPISIALAVDDQGRAHLSARAENDA</sequence>